<keyword evidence="6" id="KW-0418">Kinase</keyword>
<evidence type="ECO:0000256" key="10">
    <source>
        <dbReference type="ARBA" id="ARBA00023180"/>
    </source>
</evidence>
<feature type="non-terminal residue" evidence="17">
    <location>
        <position position="1"/>
    </location>
</feature>
<keyword evidence="18" id="KW-1185">Reference proteome</keyword>
<sequence>WSYSPGSNLYSLCSILDNIPQEPNNWLLSTLIDIQRIQRVQVTIFYTIDPPCSIKPNAKFCNDSFDVFVWESDIKVTADKIPNPINSNSSYRKLVTISGPTGSQRTLLTIPLQAKKQYIVLGFHDQVGCEVLYSVKVTYNVCPATTLQDNLVYLPETTAPSRLLESIPVEGMCTADSSHIQGSLNVWCESSGQWNASQFEGKCVCNEDMENVGGTCSVLPSNPRNITVPFVNQSSALIRWLPPVIPGGQVFYEVECKRTCELNGKDCAEETCDDNAGYVFKDKIYSTKVMIPETTRALSAYVNYTCKIIARNRVSEMAKRKHKIEASSATISFRTKGSVPGKPKVSVQQAGVSVILFSWELKCKNGLIEKFIMAYFIVDDNSDEQIVTTTKTKLQIENLVPGKTYEFQITAVNNFGIGPNAVKSPLWLMFVLVSICLFFVIIVIIIILIIITIIIIIIIIIIYIYIFCFSGSTKRGTGELIMDGVEERNADHVTNHAQYVEINDIHSYELKRDDIKFERLVGSGNFGEVFKATIDNNTAAVKSLKGSASAKDKQDMVKELNVMKSLKPHPHVLKLIGCCSVSDPLLIVSEYLPYGDLLGYLRKSRGHSDNYNTGEKKPASKLTAKDLLFFAWTIADGMQYLATMKVVHRDLAARNILVGENQVCKISDFGLARGVKGDIYVRTSQARLPVKWMPPESLFHGESSTMSDVWSYGIVLWEVFTIGDSPYPGFNSQKVTSLIEKGYRMQRPVHISEELFSVLTECWAENPKERPSFQWICAAVKRLMKDKKVHLNLDEYNDEDYVNFDMIDEKL</sequence>
<dbReference type="PANTHER" id="PTHR24416">
    <property type="entry name" value="TYROSINE-PROTEIN KINASE RECEPTOR"/>
    <property type="match status" value="1"/>
</dbReference>
<comment type="subcellular location">
    <subcellularLocation>
        <location evidence="1">Membrane</location>
        <topology evidence="1">Single-pass type I membrane protein</topology>
    </subcellularLocation>
</comment>
<dbReference type="PRINTS" id="PR00014">
    <property type="entry name" value="FNTYPEIII"/>
</dbReference>
<comment type="catalytic activity">
    <reaction evidence="11">
        <text>L-tyrosyl-[protein] + ATP = O-phospho-L-tyrosyl-[protein] + ADP + H(+)</text>
        <dbReference type="Rhea" id="RHEA:10596"/>
        <dbReference type="Rhea" id="RHEA-COMP:10136"/>
        <dbReference type="Rhea" id="RHEA-COMP:20101"/>
        <dbReference type="ChEBI" id="CHEBI:15378"/>
        <dbReference type="ChEBI" id="CHEBI:30616"/>
        <dbReference type="ChEBI" id="CHEBI:46858"/>
        <dbReference type="ChEBI" id="CHEBI:61978"/>
        <dbReference type="ChEBI" id="CHEBI:456216"/>
        <dbReference type="EC" id="2.7.10.1"/>
    </reaction>
</comment>
<evidence type="ECO:0000256" key="5">
    <source>
        <dbReference type="ARBA" id="ARBA00022737"/>
    </source>
</evidence>
<dbReference type="PROSITE" id="PS50853">
    <property type="entry name" value="FN3"/>
    <property type="match status" value="1"/>
</dbReference>
<dbReference type="SUPFAM" id="SSF49785">
    <property type="entry name" value="Galactose-binding domain-like"/>
    <property type="match status" value="1"/>
</dbReference>
<dbReference type="InterPro" id="IPR008979">
    <property type="entry name" value="Galactose-bd-like_sf"/>
</dbReference>
<evidence type="ECO:0000313" key="17">
    <source>
        <dbReference type="EMBL" id="CAH3172696.1"/>
    </source>
</evidence>
<protein>
    <recommendedName>
        <fullName evidence="2">receptor protein-tyrosine kinase</fullName>
        <ecNumber evidence="2">2.7.10.1</ecNumber>
    </recommendedName>
</protein>
<dbReference type="EC" id="2.7.10.1" evidence="2"/>
<evidence type="ECO:0000256" key="3">
    <source>
        <dbReference type="ARBA" id="ARBA00022679"/>
    </source>
</evidence>
<proteinExistence type="predicted"/>
<dbReference type="InterPro" id="IPR050122">
    <property type="entry name" value="RTK"/>
</dbReference>
<keyword evidence="3" id="KW-0808">Transferase</keyword>
<dbReference type="PANTHER" id="PTHR24416:SF621">
    <property type="entry name" value="TYROSINE KINASE RECEPTOR CAD96CA"/>
    <property type="match status" value="1"/>
</dbReference>
<dbReference type="PROSITE" id="PS00109">
    <property type="entry name" value="PROTEIN_KINASE_TYR"/>
    <property type="match status" value="1"/>
</dbReference>
<name>A0ABN8R2T6_9CNID</name>
<dbReference type="InterPro" id="IPR008266">
    <property type="entry name" value="Tyr_kinase_AS"/>
</dbReference>
<dbReference type="SMART" id="SM00615">
    <property type="entry name" value="EPH_lbd"/>
    <property type="match status" value="1"/>
</dbReference>
<dbReference type="CDD" id="cd00192">
    <property type="entry name" value="PTKc"/>
    <property type="match status" value="1"/>
</dbReference>
<dbReference type="SUPFAM" id="SSF49265">
    <property type="entry name" value="Fibronectin type III"/>
    <property type="match status" value="1"/>
</dbReference>
<feature type="transmembrane region" description="Helical" evidence="13">
    <location>
        <begin position="432"/>
        <end position="465"/>
    </location>
</feature>
<dbReference type="Pfam" id="PF07714">
    <property type="entry name" value="PK_Tyr_Ser-Thr"/>
    <property type="match status" value="1"/>
</dbReference>
<dbReference type="InterPro" id="IPR001245">
    <property type="entry name" value="Ser-Thr/Tyr_kinase_cat_dom"/>
</dbReference>
<dbReference type="Proteomes" id="UP001159427">
    <property type="component" value="Unassembled WGS sequence"/>
</dbReference>
<evidence type="ECO:0000256" key="9">
    <source>
        <dbReference type="ARBA" id="ARBA00023170"/>
    </source>
</evidence>
<evidence type="ECO:0000256" key="11">
    <source>
        <dbReference type="ARBA" id="ARBA00051243"/>
    </source>
</evidence>
<reference evidence="17 18" key="1">
    <citation type="submission" date="2022-05" db="EMBL/GenBank/DDBJ databases">
        <authorList>
            <consortium name="Genoscope - CEA"/>
            <person name="William W."/>
        </authorList>
    </citation>
    <scope>NUCLEOTIDE SEQUENCE [LARGE SCALE GENOMIC DNA]</scope>
</reference>
<dbReference type="PROSITE" id="PS51550">
    <property type="entry name" value="EPH_LBD"/>
    <property type="match status" value="1"/>
</dbReference>
<dbReference type="SMART" id="SM00219">
    <property type="entry name" value="TyrKc"/>
    <property type="match status" value="1"/>
</dbReference>
<evidence type="ECO:0000259" key="15">
    <source>
        <dbReference type="PROSITE" id="PS50853"/>
    </source>
</evidence>
<dbReference type="Gene3D" id="2.60.40.10">
    <property type="entry name" value="Immunoglobulins"/>
    <property type="match status" value="2"/>
</dbReference>
<evidence type="ECO:0000313" key="18">
    <source>
        <dbReference type="Proteomes" id="UP001159427"/>
    </source>
</evidence>
<evidence type="ECO:0000259" key="14">
    <source>
        <dbReference type="PROSITE" id="PS50011"/>
    </source>
</evidence>
<feature type="domain" description="Eph LBD" evidence="16">
    <location>
        <begin position="1"/>
        <end position="147"/>
    </location>
</feature>
<dbReference type="CDD" id="cd00063">
    <property type="entry name" value="FN3"/>
    <property type="match status" value="2"/>
</dbReference>
<dbReference type="SMART" id="SM00060">
    <property type="entry name" value="FN3"/>
    <property type="match status" value="2"/>
</dbReference>
<evidence type="ECO:0000259" key="16">
    <source>
        <dbReference type="PROSITE" id="PS51550"/>
    </source>
</evidence>
<keyword evidence="5" id="KW-0677">Repeat</keyword>
<evidence type="ECO:0000256" key="12">
    <source>
        <dbReference type="PROSITE-ProRule" id="PRU10141"/>
    </source>
</evidence>
<keyword evidence="7 13" id="KW-1133">Transmembrane helix</keyword>
<keyword evidence="12" id="KW-0067">ATP-binding</keyword>
<dbReference type="Gene3D" id="1.10.510.10">
    <property type="entry name" value="Transferase(Phosphotransferase) domain 1"/>
    <property type="match status" value="1"/>
</dbReference>
<dbReference type="PROSITE" id="PS00107">
    <property type="entry name" value="PROTEIN_KINASE_ATP"/>
    <property type="match status" value="1"/>
</dbReference>
<comment type="caution">
    <text evidence="17">The sequence shown here is derived from an EMBL/GenBank/DDBJ whole genome shotgun (WGS) entry which is preliminary data.</text>
</comment>
<keyword evidence="10" id="KW-0325">Glycoprotein</keyword>
<keyword evidence="4 13" id="KW-0812">Transmembrane</keyword>
<dbReference type="Pfam" id="PF00041">
    <property type="entry name" value="fn3"/>
    <property type="match status" value="1"/>
</dbReference>
<evidence type="ECO:0000256" key="6">
    <source>
        <dbReference type="ARBA" id="ARBA00022777"/>
    </source>
</evidence>
<dbReference type="PRINTS" id="PR00109">
    <property type="entry name" value="TYRKINASE"/>
</dbReference>
<keyword evidence="9" id="KW-0675">Receptor</keyword>
<evidence type="ECO:0000256" key="4">
    <source>
        <dbReference type="ARBA" id="ARBA00022692"/>
    </source>
</evidence>
<dbReference type="InterPro" id="IPR013783">
    <property type="entry name" value="Ig-like_fold"/>
</dbReference>
<dbReference type="InterPro" id="IPR011009">
    <property type="entry name" value="Kinase-like_dom_sf"/>
</dbReference>
<dbReference type="Gene3D" id="3.30.200.20">
    <property type="entry name" value="Phosphorylase Kinase, domain 1"/>
    <property type="match status" value="1"/>
</dbReference>
<feature type="binding site" evidence="12">
    <location>
        <position position="542"/>
    </location>
    <ligand>
        <name>ATP</name>
        <dbReference type="ChEBI" id="CHEBI:30616"/>
    </ligand>
</feature>
<dbReference type="InterPro" id="IPR000719">
    <property type="entry name" value="Prot_kinase_dom"/>
</dbReference>
<dbReference type="InterPro" id="IPR020635">
    <property type="entry name" value="Tyr_kinase_cat_dom"/>
</dbReference>
<dbReference type="EMBL" id="CALNXI010001586">
    <property type="protein sequence ID" value="CAH3172696.1"/>
    <property type="molecule type" value="Genomic_DNA"/>
</dbReference>
<evidence type="ECO:0000256" key="7">
    <source>
        <dbReference type="ARBA" id="ARBA00022989"/>
    </source>
</evidence>
<dbReference type="SUPFAM" id="SSF56112">
    <property type="entry name" value="Protein kinase-like (PK-like)"/>
    <property type="match status" value="1"/>
</dbReference>
<feature type="domain" description="Protein kinase" evidence="14">
    <location>
        <begin position="515"/>
        <end position="793"/>
    </location>
</feature>
<organism evidence="17 18">
    <name type="scientific">Porites evermanni</name>
    <dbReference type="NCBI Taxonomy" id="104178"/>
    <lineage>
        <taxon>Eukaryota</taxon>
        <taxon>Metazoa</taxon>
        <taxon>Cnidaria</taxon>
        <taxon>Anthozoa</taxon>
        <taxon>Hexacorallia</taxon>
        <taxon>Scleractinia</taxon>
        <taxon>Fungiina</taxon>
        <taxon>Poritidae</taxon>
        <taxon>Porites</taxon>
    </lineage>
</organism>
<accession>A0ABN8R2T6</accession>
<dbReference type="Gene3D" id="2.60.120.260">
    <property type="entry name" value="Galactose-binding domain-like"/>
    <property type="match status" value="1"/>
</dbReference>
<keyword evidence="8 13" id="KW-0472">Membrane</keyword>
<dbReference type="PROSITE" id="PS50011">
    <property type="entry name" value="PROTEIN_KINASE_DOM"/>
    <property type="match status" value="1"/>
</dbReference>
<feature type="domain" description="Fibronectin type-III" evidence="15">
    <location>
        <begin position="339"/>
        <end position="431"/>
    </location>
</feature>
<gene>
    <name evidence="17" type="ORF">PEVE_00008585</name>
</gene>
<dbReference type="InterPro" id="IPR036116">
    <property type="entry name" value="FN3_sf"/>
</dbReference>
<dbReference type="InterPro" id="IPR017441">
    <property type="entry name" value="Protein_kinase_ATP_BS"/>
</dbReference>
<dbReference type="InterPro" id="IPR003961">
    <property type="entry name" value="FN3_dom"/>
</dbReference>
<dbReference type="Pfam" id="PF01404">
    <property type="entry name" value="Ephrin_lbd"/>
    <property type="match status" value="1"/>
</dbReference>
<dbReference type="InterPro" id="IPR001090">
    <property type="entry name" value="Ephrin_rcpt_lig-bd_dom"/>
</dbReference>
<evidence type="ECO:0000256" key="8">
    <source>
        <dbReference type="ARBA" id="ARBA00023136"/>
    </source>
</evidence>
<evidence type="ECO:0000256" key="2">
    <source>
        <dbReference type="ARBA" id="ARBA00011902"/>
    </source>
</evidence>
<keyword evidence="12" id="KW-0547">Nucleotide-binding</keyword>
<evidence type="ECO:0000256" key="13">
    <source>
        <dbReference type="SAM" id="Phobius"/>
    </source>
</evidence>
<dbReference type="Gene3D" id="2.60.40.1770">
    <property type="entry name" value="ephrin a2 ectodomain"/>
    <property type="match status" value="1"/>
</dbReference>
<evidence type="ECO:0000256" key="1">
    <source>
        <dbReference type="ARBA" id="ARBA00004479"/>
    </source>
</evidence>